<evidence type="ECO:0000313" key="7">
    <source>
        <dbReference type="EMBL" id="CAB5226662.1"/>
    </source>
</evidence>
<evidence type="ECO:0000313" key="6">
    <source>
        <dbReference type="EMBL" id="CAB4210866.1"/>
    </source>
</evidence>
<organism evidence="7">
    <name type="scientific">uncultured Caudovirales phage</name>
    <dbReference type="NCBI Taxonomy" id="2100421"/>
    <lineage>
        <taxon>Viruses</taxon>
        <taxon>Duplodnaviria</taxon>
        <taxon>Heunggongvirae</taxon>
        <taxon>Uroviricota</taxon>
        <taxon>Caudoviricetes</taxon>
        <taxon>Peduoviridae</taxon>
        <taxon>Maltschvirus</taxon>
        <taxon>Maltschvirus maltsch</taxon>
    </lineage>
</organism>
<dbReference type="EMBL" id="LR796628">
    <property type="protein sequence ID" value="CAB4156261.1"/>
    <property type="molecule type" value="Genomic_DNA"/>
</dbReference>
<gene>
    <name evidence="3" type="ORF">UFOVP1064_24</name>
    <name evidence="4" type="ORF">UFOVP1197_39</name>
    <name evidence="5" type="ORF">UFOVP1294_51</name>
    <name evidence="6" type="ORF">UFOVP1412_54</name>
    <name evidence="7" type="ORF">UFOVP1515_17</name>
    <name evidence="1" type="ORF">UFOVP659_51</name>
    <name evidence="2" type="ORF">UFOVP885_30</name>
</gene>
<evidence type="ECO:0000313" key="5">
    <source>
        <dbReference type="EMBL" id="CAB4195977.1"/>
    </source>
</evidence>
<accession>A0A6J7XFK3</accession>
<dbReference type="EMBL" id="LR797241">
    <property type="protein sequence ID" value="CAB4195977.1"/>
    <property type="molecule type" value="Genomic_DNA"/>
</dbReference>
<evidence type="ECO:0000313" key="4">
    <source>
        <dbReference type="EMBL" id="CAB4190158.1"/>
    </source>
</evidence>
<evidence type="ECO:0000313" key="1">
    <source>
        <dbReference type="EMBL" id="CAB4156261.1"/>
    </source>
</evidence>
<dbReference type="EMBL" id="LR796846">
    <property type="protein sequence ID" value="CAB4169401.1"/>
    <property type="molecule type" value="Genomic_DNA"/>
</dbReference>
<evidence type="ECO:0000313" key="3">
    <source>
        <dbReference type="EMBL" id="CAB4181303.1"/>
    </source>
</evidence>
<sequence>MSDDLIKRLRRGNNGQEIEAADRIEALTESNKELTLQLLATHGQAADVLDKAVVAEAKLTKAVKALRKIADYTHIGEFGQAVTQHAEARIARAVLAALEK</sequence>
<dbReference type="EMBL" id="LR797154">
    <property type="protein sequence ID" value="CAB4190158.1"/>
    <property type="molecule type" value="Genomic_DNA"/>
</dbReference>
<protein>
    <submittedName>
        <fullName evidence="7">Uncharacterized protein</fullName>
    </submittedName>
</protein>
<name>A0A6J7XFK3_9CAUD</name>
<dbReference type="EMBL" id="LR797015">
    <property type="protein sequence ID" value="CAB4181303.1"/>
    <property type="molecule type" value="Genomic_DNA"/>
</dbReference>
<reference evidence="7" key="1">
    <citation type="submission" date="2020-05" db="EMBL/GenBank/DDBJ databases">
        <authorList>
            <person name="Chiriac C."/>
            <person name="Salcher M."/>
            <person name="Ghai R."/>
            <person name="Kavagutti S V."/>
        </authorList>
    </citation>
    <scope>NUCLEOTIDE SEQUENCE</scope>
</reference>
<dbReference type="EMBL" id="LR797365">
    <property type="protein sequence ID" value="CAB4210866.1"/>
    <property type="molecule type" value="Genomic_DNA"/>
</dbReference>
<proteinExistence type="predicted"/>
<evidence type="ECO:0000313" key="2">
    <source>
        <dbReference type="EMBL" id="CAB4169401.1"/>
    </source>
</evidence>
<dbReference type="EMBL" id="LR798365">
    <property type="protein sequence ID" value="CAB5226662.1"/>
    <property type="molecule type" value="Genomic_DNA"/>
</dbReference>